<accession>B8LZW7</accession>
<dbReference type="AlphaFoldDB" id="B8LZW7"/>
<protein>
    <submittedName>
        <fullName evidence="1">Lactam utilization protein LamB</fullName>
    </submittedName>
</protein>
<dbReference type="EMBL" id="EQ962653">
    <property type="protein sequence ID" value="EED20899.1"/>
    <property type="molecule type" value="Genomic_DNA"/>
</dbReference>
<organism evidence="1 2">
    <name type="scientific">Talaromyces stipitatus (strain ATCC 10500 / CBS 375.48 / QM 6759 / NRRL 1006)</name>
    <name type="common">Penicillium stipitatum</name>
    <dbReference type="NCBI Taxonomy" id="441959"/>
    <lineage>
        <taxon>Eukaryota</taxon>
        <taxon>Fungi</taxon>
        <taxon>Dikarya</taxon>
        <taxon>Ascomycota</taxon>
        <taxon>Pezizomycotina</taxon>
        <taxon>Eurotiomycetes</taxon>
        <taxon>Eurotiomycetidae</taxon>
        <taxon>Eurotiales</taxon>
        <taxon>Trichocomaceae</taxon>
        <taxon>Talaromyces</taxon>
        <taxon>Talaromyces sect. Talaromyces</taxon>
    </lineage>
</organism>
<dbReference type="eggNOG" id="ENOG502RG2S">
    <property type="taxonomic scope" value="Eukaryota"/>
</dbReference>
<proteinExistence type="predicted"/>
<dbReference type="SUPFAM" id="SSF88713">
    <property type="entry name" value="Glycoside hydrolase/deacetylase"/>
    <property type="match status" value="1"/>
</dbReference>
<dbReference type="VEuPathDB" id="FungiDB:TSTA_081320"/>
<reference evidence="2" key="1">
    <citation type="journal article" date="2015" name="Genome Announc.">
        <title>Genome sequence of the AIDS-associated pathogen Penicillium marneffei (ATCC18224) and its near taxonomic relative Talaromyces stipitatus (ATCC10500).</title>
        <authorList>
            <person name="Nierman W.C."/>
            <person name="Fedorova-Abrams N.D."/>
            <person name="Andrianopoulos A."/>
        </authorList>
    </citation>
    <scope>NUCLEOTIDE SEQUENCE [LARGE SCALE GENOMIC DNA]</scope>
    <source>
        <strain evidence="2">ATCC 10500 / CBS 375.48 / QM 6759 / NRRL 1006</strain>
    </source>
</reference>
<gene>
    <name evidence="1" type="ORF">TSTA_081320</name>
</gene>
<dbReference type="STRING" id="441959.B8LZW7"/>
<dbReference type="Proteomes" id="UP000001745">
    <property type="component" value="Unassembled WGS sequence"/>
</dbReference>
<dbReference type="InterPro" id="IPR011330">
    <property type="entry name" value="Glyco_hydro/deAcase_b/a-brl"/>
</dbReference>
<evidence type="ECO:0000313" key="2">
    <source>
        <dbReference type="Proteomes" id="UP000001745"/>
    </source>
</evidence>
<dbReference type="Pfam" id="PF03746">
    <property type="entry name" value="LamB_YcsF"/>
    <property type="match status" value="1"/>
</dbReference>
<keyword evidence="2" id="KW-1185">Reference proteome</keyword>
<dbReference type="GeneID" id="8101437"/>
<dbReference type="OMA" id="VCIHGDT"/>
<evidence type="ECO:0000313" key="1">
    <source>
        <dbReference type="EMBL" id="EED20899.1"/>
    </source>
</evidence>
<dbReference type="PANTHER" id="PTHR30292:SF0">
    <property type="entry name" value="5-OXOPROLINASE SUBUNIT A"/>
    <property type="match status" value="1"/>
</dbReference>
<name>B8LZW7_TALSN</name>
<dbReference type="Gene3D" id="3.20.20.370">
    <property type="entry name" value="Glycoside hydrolase/deacetylase"/>
    <property type="match status" value="1"/>
</dbReference>
<dbReference type="PANTHER" id="PTHR30292">
    <property type="entry name" value="UNCHARACTERIZED PROTEIN YBGL-RELATED"/>
    <property type="match status" value="1"/>
</dbReference>
<dbReference type="OrthoDB" id="5295431at2759"/>
<dbReference type="InParanoid" id="B8LZW7"/>
<dbReference type="InterPro" id="IPR005501">
    <property type="entry name" value="LamB/YcsF/PxpA-like"/>
</dbReference>
<dbReference type="NCBIfam" id="NF003814">
    <property type="entry name" value="PRK05406.1-3"/>
    <property type="match status" value="1"/>
</dbReference>
<dbReference type="RefSeq" id="XP_002477862.1">
    <property type="nucleotide sequence ID" value="XM_002477817.1"/>
</dbReference>
<sequence length="256" mass="28005">MAGPIRHKALINVDMGEGYGNWAIGPDDDLLPFIDHANIACGFHASDPLIMMETVRNCIKHGVKIGAHPGLPDLQGFGRREMKLSADELTAITVYQVGALKGFLDREGVALHHVKPHGMLYGMCCRDYETAKAVFLGIPKGVPVFGLAGTYMEQAAKDLGIEFIAEFYADVKYDADGKVVVERKKGGWKTEDVHTRVTQQLETCTAPAIDGSTCSFPINDYRVSICCHSDVPGCLNVVKTTREAVDAFNKKYFPDP</sequence>
<dbReference type="GO" id="GO:0005975">
    <property type="term" value="P:carbohydrate metabolic process"/>
    <property type="evidence" value="ECO:0007669"/>
    <property type="project" value="InterPro"/>
</dbReference>
<dbReference type="PhylomeDB" id="B8LZW7"/>
<dbReference type="HOGENOM" id="CLU_069535_1_0_1"/>